<evidence type="ECO:0000256" key="4">
    <source>
        <dbReference type="ARBA" id="ARBA00022729"/>
    </source>
</evidence>
<dbReference type="PRINTS" id="PR01898">
    <property type="entry name" value="SAGSUPRFAMLY"/>
</dbReference>
<feature type="domain" description="Staphylococcal/Streptococcal toxin OB-fold" evidence="7">
    <location>
        <begin position="61"/>
        <end position="145"/>
    </location>
</feature>
<dbReference type="Pfam" id="PF02876">
    <property type="entry name" value="Stap_Strp_tox_C"/>
    <property type="match status" value="1"/>
</dbReference>
<evidence type="ECO:0000256" key="6">
    <source>
        <dbReference type="PIRSR" id="PIRSR613307-50"/>
    </source>
</evidence>
<proteinExistence type="inferred from homology"/>
<keyword evidence="5" id="KW-0260">Enterotoxin</keyword>
<dbReference type="InterPro" id="IPR006177">
    <property type="entry name" value="Toxin_bac"/>
</dbReference>
<name>A0A2T4MCR2_9STAP</name>
<feature type="disulfide bond" evidence="6">
    <location>
        <begin position="128"/>
        <end position="138"/>
    </location>
</feature>
<dbReference type="PROSITE" id="PS00277">
    <property type="entry name" value="STAPH_STREP_TOXIN_1"/>
    <property type="match status" value="1"/>
</dbReference>
<gene>
    <name evidence="9" type="ORF">GLV84_02945</name>
</gene>
<keyword evidence="2" id="KW-0766">Superantigen</keyword>
<dbReference type="PRINTS" id="PR00279">
    <property type="entry name" value="BACTRLTOXIN"/>
</dbReference>
<keyword evidence="3" id="KW-0800">Toxin</keyword>
<dbReference type="SUPFAM" id="SSF50203">
    <property type="entry name" value="Bacterial enterotoxins"/>
    <property type="match status" value="1"/>
</dbReference>
<dbReference type="RefSeq" id="WP_107378692.1">
    <property type="nucleotide sequence ID" value="NZ_PZDT01000014.1"/>
</dbReference>
<accession>A0A2T4MCR2</accession>
<dbReference type="InterPro" id="IPR016091">
    <property type="entry name" value="SuperAg_toxin_C"/>
</dbReference>
<dbReference type="InterPro" id="IPR006123">
    <property type="entry name" value="Toxin_b-grasp_Staph/Strep"/>
</dbReference>
<dbReference type="Gene3D" id="3.10.20.120">
    <property type="match status" value="1"/>
</dbReference>
<organism evidence="9 10">
    <name type="scientific">Staphylococcus agnetis</name>
    <dbReference type="NCBI Taxonomy" id="985762"/>
    <lineage>
        <taxon>Bacteria</taxon>
        <taxon>Bacillati</taxon>
        <taxon>Bacillota</taxon>
        <taxon>Bacilli</taxon>
        <taxon>Bacillales</taxon>
        <taxon>Staphylococcaceae</taxon>
        <taxon>Staphylococcus</taxon>
    </lineage>
</organism>
<dbReference type="GO" id="GO:0005576">
    <property type="term" value="C:extracellular region"/>
    <property type="evidence" value="ECO:0007669"/>
    <property type="project" value="InterPro"/>
</dbReference>
<evidence type="ECO:0000256" key="1">
    <source>
        <dbReference type="ARBA" id="ARBA00008401"/>
    </source>
</evidence>
<dbReference type="InterPro" id="IPR008992">
    <property type="entry name" value="Enterotoxin"/>
</dbReference>
<dbReference type="InterPro" id="IPR013307">
    <property type="entry name" value="Superantigen_bac"/>
</dbReference>
<dbReference type="InterPro" id="IPR006126">
    <property type="entry name" value="Staph/Strept_toxin_CS"/>
</dbReference>
<keyword evidence="4" id="KW-0732">Signal</keyword>
<dbReference type="InterPro" id="IPR006173">
    <property type="entry name" value="Staph_tox_OB"/>
</dbReference>
<feature type="domain" description="Staphylococcal/Streptococcal toxin beta-grasp" evidence="8">
    <location>
        <begin position="156"/>
        <end position="261"/>
    </location>
</feature>
<dbReference type="EMBL" id="WMFL01000045">
    <property type="protein sequence ID" value="NJI01815.1"/>
    <property type="molecule type" value="Genomic_DNA"/>
</dbReference>
<evidence type="ECO:0000313" key="9">
    <source>
        <dbReference type="EMBL" id="NJI01815.1"/>
    </source>
</evidence>
<dbReference type="SUPFAM" id="SSF54334">
    <property type="entry name" value="Superantigen toxins, C-terminal domain"/>
    <property type="match status" value="1"/>
</dbReference>
<comment type="caution">
    <text evidence="9">The sequence shown here is derived from an EMBL/GenBank/DDBJ whole genome shotgun (WGS) entry which is preliminary data.</text>
</comment>
<reference evidence="9" key="1">
    <citation type="submission" date="2019-11" db="EMBL/GenBank/DDBJ databases">
        <title>Whole genome comparisons of Staphylococcus agnetis isolates from cattle and chickens.</title>
        <authorList>
            <person name="Rhoads D."/>
            <person name="Shwani A."/>
            <person name="Adkins P."/>
            <person name="Calcutt M."/>
            <person name="Middleton J."/>
        </authorList>
    </citation>
    <scope>NUCLEOTIDE SEQUENCE</scope>
    <source>
        <strain evidence="9">1387</strain>
    </source>
</reference>
<evidence type="ECO:0000256" key="3">
    <source>
        <dbReference type="ARBA" id="ARBA00022656"/>
    </source>
</evidence>
<evidence type="ECO:0000259" key="8">
    <source>
        <dbReference type="Pfam" id="PF02876"/>
    </source>
</evidence>
<dbReference type="AlphaFoldDB" id="A0A2T4MCR2"/>
<evidence type="ECO:0000313" key="10">
    <source>
        <dbReference type="Proteomes" id="UP000646308"/>
    </source>
</evidence>
<evidence type="ECO:0000256" key="2">
    <source>
        <dbReference type="ARBA" id="ARBA00022633"/>
    </source>
</evidence>
<sequence>MKKYLQISNLLIIFAALYIHLSSISYAKELESLQYGDPDIDNLKKKQDIESTALYNINDDYKNEKWTISQNSISTDHGLLNFDLIFKNINLKGSDTTDLRIELENSSLASMYRGEKVDVNGLFYKGNCQGEHEVKTACTYGGVTLSENNKLENPHNIGVNVIKNGISIDAFNISTDKVNITSQELDVKVRKRINNKFKIYDRNISGGIQKGYIKFHSHSSNSKSFYYDIYDIKGKLPFEYLQIYKDNKIINSKDYHIDVYLYDK</sequence>
<protein>
    <submittedName>
        <fullName evidence="9">Exotoxin</fullName>
    </submittedName>
</protein>
<evidence type="ECO:0000256" key="5">
    <source>
        <dbReference type="ARBA" id="ARBA00022861"/>
    </source>
</evidence>
<dbReference type="Proteomes" id="UP000646308">
    <property type="component" value="Unassembled WGS sequence"/>
</dbReference>
<evidence type="ECO:0000259" key="7">
    <source>
        <dbReference type="Pfam" id="PF01123"/>
    </source>
</evidence>
<comment type="similarity">
    <text evidence="1">Belongs to the staphylococcal/streptococcal toxin family.</text>
</comment>
<dbReference type="Pfam" id="PF01123">
    <property type="entry name" value="Stap_Strp_toxin"/>
    <property type="match status" value="1"/>
</dbReference>
<dbReference type="GO" id="GO:0090729">
    <property type="term" value="F:toxin activity"/>
    <property type="evidence" value="ECO:0007669"/>
    <property type="project" value="UniProtKB-KW"/>
</dbReference>
<dbReference type="Gene3D" id="2.40.50.110">
    <property type="match status" value="1"/>
</dbReference>
<keyword evidence="6" id="KW-1015">Disulfide bond</keyword>